<evidence type="ECO:0000259" key="9">
    <source>
        <dbReference type="SMART" id="SM00768"/>
    </source>
</evidence>
<dbReference type="SMART" id="SM00768">
    <property type="entry name" value="X8"/>
    <property type="match status" value="1"/>
</dbReference>
<evidence type="ECO:0000256" key="2">
    <source>
        <dbReference type="ARBA" id="ARBA00007528"/>
    </source>
</evidence>
<dbReference type="EMBL" id="LT635758">
    <property type="protein sequence ID" value="SGZ52462.1"/>
    <property type="molecule type" value="Genomic_DNA"/>
</dbReference>
<evidence type="ECO:0000256" key="1">
    <source>
        <dbReference type="ARBA" id="ARBA00004589"/>
    </source>
</evidence>
<dbReference type="InterPro" id="IPR017853">
    <property type="entry name" value="GH"/>
</dbReference>
<evidence type="ECO:0000256" key="8">
    <source>
        <dbReference type="SAM" id="Phobius"/>
    </source>
</evidence>
<keyword evidence="4 7" id="KW-0732">Signal</keyword>
<gene>
    <name evidence="10" type="ORF">SAMEA4029010_CIC11G00000001390</name>
</gene>
<dbReference type="PANTHER" id="PTHR31468:SF10">
    <property type="entry name" value="1,3-BETA-GLUCANOSYLTRANSFERASE GAS2"/>
    <property type="match status" value="1"/>
</dbReference>
<dbReference type="Gene3D" id="1.20.58.1040">
    <property type="match status" value="1"/>
</dbReference>
<keyword evidence="7" id="KW-0449">Lipoprotein</keyword>
<dbReference type="FunFam" id="3.20.20.80:FF:000038">
    <property type="entry name" value="1,3-beta-glucanosyltransferase"/>
    <property type="match status" value="1"/>
</dbReference>
<keyword evidence="7" id="KW-0808">Transferase</keyword>
<accession>A0A1L0DJ79</accession>
<evidence type="ECO:0000256" key="5">
    <source>
        <dbReference type="ARBA" id="ARBA00023157"/>
    </source>
</evidence>
<organism evidence="10 11">
    <name type="scientific">Sungouiella intermedia</name>
    <dbReference type="NCBI Taxonomy" id="45354"/>
    <lineage>
        <taxon>Eukaryota</taxon>
        <taxon>Fungi</taxon>
        <taxon>Dikarya</taxon>
        <taxon>Ascomycota</taxon>
        <taxon>Saccharomycotina</taxon>
        <taxon>Pichiomycetes</taxon>
        <taxon>Metschnikowiaceae</taxon>
        <taxon>Sungouiella</taxon>
    </lineage>
</organism>
<dbReference type="GO" id="GO:0042124">
    <property type="term" value="F:1,3-beta-glucanosyltransferase activity"/>
    <property type="evidence" value="ECO:0007669"/>
    <property type="project" value="TreeGrafter"/>
</dbReference>
<proteinExistence type="inferred from homology"/>
<keyword evidence="11" id="KW-1185">Reference proteome</keyword>
<keyword evidence="5" id="KW-1015">Disulfide bond</keyword>
<dbReference type="InterPro" id="IPR012946">
    <property type="entry name" value="X8"/>
</dbReference>
<evidence type="ECO:0000256" key="7">
    <source>
        <dbReference type="RuleBase" id="RU361209"/>
    </source>
</evidence>
<dbReference type="InterPro" id="IPR004886">
    <property type="entry name" value="Glucanosyltransferase"/>
</dbReference>
<feature type="domain" description="X8" evidence="9">
    <location>
        <begin position="382"/>
        <end position="479"/>
    </location>
</feature>
<comment type="subcellular location">
    <subcellularLocation>
        <location evidence="7">Cell membrane</location>
        <topology evidence="7">Lipid-anchor</topology>
        <topology evidence="7">GPI-anchor</topology>
    </subcellularLocation>
    <subcellularLocation>
        <location evidence="1">Membrane</location>
        <topology evidence="1">Lipid-anchor</topology>
        <topology evidence="1">GPI-anchor</topology>
    </subcellularLocation>
</comment>
<evidence type="ECO:0000256" key="4">
    <source>
        <dbReference type="ARBA" id="ARBA00022729"/>
    </source>
</evidence>
<keyword evidence="8" id="KW-1133">Transmembrane helix</keyword>
<feature type="transmembrane region" description="Helical" evidence="8">
    <location>
        <begin position="524"/>
        <end position="542"/>
    </location>
</feature>
<evidence type="ECO:0000313" key="10">
    <source>
        <dbReference type="EMBL" id="SGZ52462.1"/>
    </source>
</evidence>
<keyword evidence="7 8" id="KW-0472">Membrane</keyword>
<dbReference type="SUPFAM" id="SSF51445">
    <property type="entry name" value="(Trans)glycosidases"/>
    <property type="match status" value="1"/>
</dbReference>
<evidence type="ECO:0000256" key="6">
    <source>
        <dbReference type="ARBA" id="ARBA00023180"/>
    </source>
</evidence>
<dbReference type="STRING" id="45354.A0A1L0DJ79"/>
<dbReference type="GO" id="GO:0005886">
    <property type="term" value="C:plasma membrane"/>
    <property type="evidence" value="ECO:0007669"/>
    <property type="project" value="UniProtKB-SubCell"/>
</dbReference>
<dbReference type="GO" id="GO:0031505">
    <property type="term" value="P:fungal-type cell wall organization"/>
    <property type="evidence" value="ECO:0007669"/>
    <property type="project" value="UniProtKB-ARBA"/>
</dbReference>
<feature type="chain" id="PRO_5011819916" description="1,3-beta-glucanosyltransferase" evidence="7">
    <location>
        <begin position="19"/>
        <end position="543"/>
    </location>
</feature>
<dbReference type="Proteomes" id="UP000182334">
    <property type="component" value="Chromosome III"/>
</dbReference>
<feature type="signal peptide" evidence="7">
    <location>
        <begin position="1"/>
        <end position="18"/>
    </location>
</feature>
<evidence type="ECO:0000256" key="3">
    <source>
        <dbReference type="ARBA" id="ARBA00022622"/>
    </source>
</evidence>
<name>A0A1L0DJ79_9ASCO</name>
<comment type="function">
    <text evidence="7">Splits internally a 1,3-beta-glucan molecule and transfers the newly generated reducing end (the donor) to the non-reducing end of another 1,3-beta-glucan molecule (the acceptor) forming a 1,3-beta linkage, resulting in the elongation of 1,3-beta-glucan chains in the cell wall.</text>
</comment>
<dbReference type="GO" id="GO:0030445">
    <property type="term" value="C:yeast-form cell wall"/>
    <property type="evidence" value="ECO:0007669"/>
    <property type="project" value="UniProtKB-ARBA"/>
</dbReference>
<dbReference type="PANTHER" id="PTHR31468">
    <property type="entry name" value="1,3-BETA-GLUCANOSYLTRANSFERASE GAS1"/>
    <property type="match status" value="1"/>
</dbReference>
<dbReference type="OrthoDB" id="421038at2759"/>
<dbReference type="Pfam" id="PF03198">
    <property type="entry name" value="Glyco_hydro_72"/>
    <property type="match status" value="1"/>
</dbReference>
<keyword evidence="3 7" id="KW-0336">GPI-anchor</keyword>
<protein>
    <recommendedName>
        <fullName evidence="7">1,3-beta-glucanosyltransferase</fullName>
        <ecNumber evidence="7">2.4.1.-</ecNumber>
    </recommendedName>
</protein>
<comment type="similarity">
    <text evidence="2 7">Belongs to the glycosyl hydrolase 72 family.</text>
</comment>
<dbReference type="EC" id="2.4.1.-" evidence="7"/>
<dbReference type="Pfam" id="PF07983">
    <property type="entry name" value="X8"/>
    <property type="match status" value="1"/>
</dbReference>
<dbReference type="Gene3D" id="3.20.20.80">
    <property type="entry name" value="Glycosidases"/>
    <property type="match status" value="1"/>
</dbReference>
<reference evidence="10 11" key="1">
    <citation type="submission" date="2016-10" db="EMBL/GenBank/DDBJ databases">
        <authorList>
            <person name="de Groot N.N."/>
        </authorList>
    </citation>
    <scope>NUCLEOTIDE SEQUENCE [LARGE SCALE GENOMIC DNA]</scope>
    <source>
        <strain evidence="10 11">CBS 141442</strain>
    </source>
</reference>
<keyword evidence="6" id="KW-0325">Glycoprotein</keyword>
<dbReference type="GO" id="GO:0071970">
    <property type="term" value="P:fungal-type cell wall (1-&gt;3)-beta-D-glucan biosynthetic process"/>
    <property type="evidence" value="ECO:0007669"/>
    <property type="project" value="TreeGrafter"/>
</dbReference>
<dbReference type="AlphaFoldDB" id="A0A1L0DJ79"/>
<keyword evidence="8" id="KW-0812">Transmembrane</keyword>
<evidence type="ECO:0000313" key="11">
    <source>
        <dbReference type="Proteomes" id="UP000182334"/>
    </source>
</evidence>
<dbReference type="GO" id="GO:0098552">
    <property type="term" value="C:side of membrane"/>
    <property type="evidence" value="ECO:0007669"/>
    <property type="project" value="UniProtKB-KW"/>
</dbReference>
<sequence length="543" mass="60635">MFIHQLLFMGLLVLSVVASVAPIVIRGNKFFNSSDGSQFFIKGVAYQRNRREGEVYDVTLGPRYIDSLAEPSLCLRDLEYLKELGVNTVRVYQIDPDQSHDVCMNAFANSGIYVLADLGEPEQSINRDDPHWDLDLYERFTSVVDAMSSYPNVLGFYIGNEVITSPLNSNSAPFVKAAVRDIKRYVRNMGYRGIPIGYSSNDDTATRLELANYFVCDEYNGTDSAVDFYSLNMFEWCGYSSFATSGYKERTIEFAQLPVPVFFSEFGCNTVSPRPFTEMESLYGPSMLKVWSGGIVYEFFQNENKYGLVEETSPGVLRKLDDYRIVQLRFMESRPVGVQKSWNTESRRGQVKCPVVSSTWNALLILPKFPLLEVCECLDASLSCILTPYVRIHETDLLYEVCLVTDCLKIIGNGSQGKYGVFSVCGIKQRISYALNKHWVQNDRNPNACNFGSRAVLITNKEDASVDSTFTADGKNCRDILGKCLDSMQKPTVVVPLSTSQVSVALTGIKFVQSRSKGGSMRVTHLGVAAIGVLVLSSIYLAT</sequence>